<accession>A0A2H9TII7</accession>
<organism evidence="1 2">
    <name type="scientific">Paramicrosporidium saccamoebae</name>
    <dbReference type="NCBI Taxonomy" id="1246581"/>
    <lineage>
        <taxon>Eukaryota</taxon>
        <taxon>Fungi</taxon>
        <taxon>Fungi incertae sedis</taxon>
        <taxon>Cryptomycota</taxon>
        <taxon>Cryptomycota incertae sedis</taxon>
        <taxon>Paramicrosporidium</taxon>
    </lineage>
</organism>
<dbReference type="EMBL" id="MTSL01000169">
    <property type="protein sequence ID" value="PJF17549.1"/>
    <property type="molecule type" value="Genomic_DNA"/>
</dbReference>
<dbReference type="Proteomes" id="UP000240830">
    <property type="component" value="Unassembled WGS sequence"/>
</dbReference>
<sequence>MDRVWRGEEDSDAMERRAKVACHAGHLTMDTIDEWRTALLELPNVEVAMLDLGEEAALETLIALVAVSIRSDNVVNLKRWNKEMDPKKFVLDMLLPIFGTHLVELFCTKMSIEPPRSVVYNNTPATPEVTKKTVKKSKITDADTKGHRSLTQFFKKKG</sequence>
<comment type="caution">
    <text evidence="1">The sequence shown here is derived from an EMBL/GenBank/DDBJ whole genome shotgun (WGS) entry which is preliminary data.</text>
</comment>
<evidence type="ECO:0000313" key="1">
    <source>
        <dbReference type="EMBL" id="PJF17549.1"/>
    </source>
</evidence>
<protein>
    <submittedName>
        <fullName evidence="1">Uncharacterized protein</fullName>
    </submittedName>
</protein>
<name>A0A2H9TII7_9FUNG</name>
<keyword evidence="2" id="KW-1185">Reference proteome</keyword>
<dbReference type="AlphaFoldDB" id="A0A2H9TII7"/>
<evidence type="ECO:0000313" key="2">
    <source>
        <dbReference type="Proteomes" id="UP000240830"/>
    </source>
</evidence>
<proteinExistence type="predicted"/>
<gene>
    <name evidence="1" type="ORF">PSACC_02648</name>
</gene>
<reference evidence="1 2" key="1">
    <citation type="submission" date="2016-10" db="EMBL/GenBank/DDBJ databases">
        <title>The genome of Paramicrosporidium saccamoebae is the missing link in understanding Cryptomycota and Microsporidia evolution.</title>
        <authorList>
            <person name="Quandt C.A."/>
            <person name="Beaudet D."/>
            <person name="Corsaro D."/>
            <person name="Michel R."/>
            <person name="Corradi N."/>
            <person name="James T."/>
        </authorList>
    </citation>
    <scope>NUCLEOTIDE SEQUENCE [LARGE SCALE GENOMIC DNA]</scope>
    <source>
        <strain evidence="1 2">KSL3</strain>
    </source>
</reference>